<evidence type="ECO:0008006" key="3">
    <source>
        <dbReference type="Google" id="ProtNLM"/>
    </source>
</evidence>
<dbReference type="OrthoDB" id="764324at2"/>
<dbReference type="RefSeq" id="WP_142530229.1">
    <property type="nucleotide sequence ID" value="NZ_CBCSJO010000011.1"/>
</dbReference>
<dbReference type="Proteomes" id="UP000320300">
    <property type="component" value="Unassembled WGS sequence"/>
</dbReference>
<reference evidence="1 2" key="1">
    <citation type="submission" date="2017-05" db="EMBL/GenBank/DDBJ databases">
        <authorList>
            <person name="Varghese N."/>
            <person name="Submissions S."/>
        </authorList>
    </citation>
    <scope>NUCLEOTIDE SEQUENCE [LARGE SCALE GENOMIC DNA]</scope>
    <source>
        <strain evidence="1 2">DSM 19036</strain>
    </source>
</reference>
<dbReference type="AlphaFoldDB" id="A0A521FHC9"/>
<protein>
    <recommendedName>
        <fullName evidence="3">NLI interacting factor-like phosphatase</fullName>
    </recommendedName>
</protein>
<sequence>MYVLLDIDGVMVPAQSWKSPEFLQDGFPVFSSQSIAALQKIIDQTGATLVLTSSHKSSYSIPEWKDIFKLRGINTSMIERLPANNLNLNRREEILNWYHMRNRANDQIAILDDDKSLNALPAEIKQYLVMPSPMIGLTNELADHAISILQAGPVISA</sequence>
<organism evidence="1 2">
    <name type="scientific">Pedobacter westerhofensis</name>
    <dbReference type="NCBI Taxonomy" id="425512"/>
    <lineage>
        <taxon>Bacteria</taxon>
        <taxon>Pseudomonadati</taxon>
        <taxon>Bacteroidota</taxon>
        <taxon>Sphingobacteriia</taxon>
        <taxon>Sphingobacteriales</taxon>
        <taxon>Sphingobacteriaceae</taxon>
        <taxon>Pedobacter</taxon>
    </lineage>
</organism>
<gene>
    <name evidence="1" type="ORF">SAMN06265348_11213</name>
</gene>
<evidence type="ECO:0000313" key="2">
    <source>
        <dbReference type="Proteomes" id="UP000320300"/>
    </source>
</evidence>
<proteinExistence type="predicted"/>
<keyword evidence="2" id="KW-1185">Reference proteome</keyword>
<name>A0A521FHC9_9SPHI</name>
<dbReference type="Pfam" id="PF18143">
    <property type="entry name" value="HAD_SAK_2"/>
    <property type="match status" value="1"/>
</dbReference>
<accession>A0A521FHC9</accession>
<evidence type="ECO:0000313" key="1">
    <source>
        <dbReference type="EMBL" id="SMO95071.1"/>
    </source>
</evidence>
<dbReference type="EMBL" id="FXTN01000012">
    <property type="protein sequence ID" value="SMO95071.1"/>
    <property type="molecule type" value="Genomic_DNA"/>
</dbReference>